<name>A0A5A5TZQ7_LEUCI</name>
<dbReference type="Proteomes" id="UP000323274">
    <property type="component" value="Unassembled WGS sequence"/>
</dbReference>
<keyword evidence="1" id="KW-0812">Transmembrane</keyword>
<evidence type="ECO:0000313" key="4">
    <source>
        <dbReference type="Proteomes" id="UP000323274"/>
    </source>
</evidence>
<dbReference type="InterPro" id="IPR007921">
    <property type="entry name" value="CHAP_dom"/>
</dbReference>
<dbReference type="RefSeq" id="WP_262406832.1">
    <property type="nucleotide sequence ID" value="NZ_BJJW01000002.1"/>
</dbReference>
<dbReference type="SUPFAM" id="SSF48371">
    <property type="entry name" value="ARM repeat"/>
    <property type="match status" value="1"/>
</dbReference>
<organism evidence="3 4">
    <name type="scientific">Leuconostoc citreum</name>
    <dbReference type="NCBI Taxonomy" id="33964"/>
    <lineage>
        <taxon>Bacteria</taxon>
        <taxon>Bacillati</taxon>
        <taxon>Bacillota</taxon>
        <taxon>Bacilli</taxon>
        <taxon>Lactobacillales</taxon>
        <taxon>Lactobacillaceae</taxon>
        <taxon>Leuconostoc</taxon>
    </lineage>
</organism>
<feature type="transmembrane region" description="Helical" evidence="1">
    <location>
        <begin position="651"/>
        <end position="669"/>
    </location>
</feature>
<feature type="transmembrane region" description="Helical" evidence="1">
    <location>
        <begin position="595"/>
        <end position="614"/>
    </location>
</feature>
<dbReference type="SUPFAM" id="SSF53955">
    <property type="entry name" value="Lysozyme-like"/>
    <property type="match status" value="1"/>
</dbReference>
<feature type="transmembrane region" description="Helical" evidence="1">
    <location>
        <begin position="725"/>
        <end position="741"/>
    </location>
</feature>
<feature type="domain" description="Peptidase C51" evidence="2">
    <location>
        <begin position="1279"/>
        <end position="1400"/>
    </location>
</feature>
<dbReference type="Gene3D" id="1.10.530.10">
    <property type="match status" value="1"/>
</dbReference>
<evidence type="ECO:0000256" key="1">
    <source>
        <dbReference type="SAM" id="Phobius"/>
    </source>
</evidence>
<dbReference type="Gene3D" id="3.90.1720.10">
    <property type="entry name" value="endopeptidase domain like (from Nostoc punctiforme)"/>
    <property type="match status" value="1"/>
</dbReference>
<feature type="transmembrane region" description="Helical" evidence="1">
    <location>
        <begin position="808"/>
        <end position="828"/>
    </location>
</feature>
<proteinExistence type="predicted"/>
<dbReference type="PROSITE" id="PS50911">
    <property type="entry name" value="CHAP"/>
    <property type="match status" value="1"/>
</dbReference>
<dbReference type="InterPro" id="IPR013491">
    <property type="entry name" value="Tape_meas_N"/>
</dbReference>
<dbReference type="InterPro" id="IPR038765">
    <property type="entry name" value="Papain-like_cys_pep_sf"/>
</dbReference>
<comment type="caution">
    <text evidence="3">The sequence shown here is derived from an EMBL/GenBank/DDBJ whole genome shotgun (WGS) entry which is preliminary data.</text>
</comment>
<dbReference type="SUPFAM" id="SSF54001">
    <property type="entry name" value="Cysteine proteinases"/>
    <property type="match status" value="1"/>
</dbReference>
<dbReference type="Pfam" id="PF01464">
    <property type="entry name" value="SLT"/>
    <property type="match status" value="1"/>
</dbReference>
<evidence type="ECO:0000313" key="3">
    <source>
        <dbReference type="EMBL" id="GDZ83125.1"/>
    </source>
</evidence>
<dbReference type="NCBIfam" id="TIGR02675">
    <property type="entry name" value="tape_meas_nterm"/>
    <property type="match status" value="1"/>
</dbReference>
<dbReference type="EMBL" id="BJJW01000002">
    <property type="protein sequence ID" value="GDZ83125.1"/>
    <property type="molecule type" value="Genomic_DNA"/>
</dbReference>
<dbReference type="CDD" id="cd13402">
    <property type="entry name" value="LT_TF-like"/>
    <property type="match status" value="1"/>
</dbReference>
<dbReference type="Gene3D" id="1.20.120.20">
    <property type="entry name" value="Apolipoprotein"/>
    <property type="match status" value="1"/>
</dbReference>
<dbReference type="Pfam" id="PF05257">
    <property type="entry name" value="CHAP"/>
    <property type="match status" value="1"/>
</dbReference>
<dbReference type="InterPro" id="IPR016024">
    <property type="entry name" value="ARM-type_fold"/>
</dbReference>
<gene>
    <name evidence="3" type="ORF">LCIT_03670</name>
</gene>
<reference evidence="3 4" key="1">
    <citation type="submission" date="2019-04" db="EMBL/GenBank/DDBJ databases">
        <title>A pseudo-fructophilic Leuconostoc citreum strain F192-5 isolated from peel of satsuma mandarin: the first report for isolation and characterization of strain-dependent fructophilic-like characteristics.</title>
        <authorList>
            <person name="Maeno S."/>
            <person name="Tanizawa Y."/>
            <person name="Kajikawa A."/>
            <person name="Kanesaki Y."/>
            <person name="Kubota E."/>
            <person name="Arita M."/>
            <person name="Leon D."/>
            <person name="Endo A."/>
        </authorList>
    </citation>
    <scope>NUCLEOTIDE SEQUENCE [LARGE SCALE GENOMIC DNA]</scope>
    <source>
        <strain evidence="3 4">F192-5</strain>
    </source>
</reference>
<dbReference type="Pfam" id="PF20155">
    <property type="entry name" value="TMP_3"/>
    <property type="match status" value="1"/>
</dbReference>
<keyword evidence="1" id="KW-1133">Transmembrane helix</keyword>
<protein>
    <recommendedName>
        <fullName evidence="2">Peptidase C51 domain-containing protein</fullName>
    </recommendedName>
</protein>
<accession>A0A5A5TZQ7</accession>
<dbReference type="InterPro" id="IPR008258">
    <property type="entry name" value="Transglycosylase_SLT_dom_1"/>
</dbReference>
<dbReference type="InterPro" id="IPR023346">
    <property type="entry name" value="Lysozyme-like_dom_sf"/>
</dbReference>
<keyword evidence="1" id="KW-0472">Membrane</keyword>
<evidence type="ECO:0000259" key="2">
    <source>
        <dbReference type="PROSITE" id="PS50911"/>
    </source>
</evidence>
<sequence>MADGSINIDLLLNDQTDKTWTDFKQKAEQTGKDGYQKFKDAFKGDPVVAKLEAQANKAGINNFREMLNKLPKEKQTELLAKAEKGEVVNFEKLLREIPSKITSTVELNDNASTGLRALKNQAHDVGDKFHRLKDIMIGTFAAQALIGGIHAITNGIKEMTEAGMEYNKEQDTMKTVWHALTEEAPKDGEQLLSYINNLSQHSIYAAEDINKMSQSFYHVHSNVDETKKWTDAFVALGSTLHMTGPQISESGEMFAKIVAGGKASAEDMAVMINRFPMFGEAMQHATGKTMKELYAMSAAGKLSADQFTQALDYLGEKYKGGTAEAMTSMQGMSMYLHSRLQVLSGKVMKSSFDMSKSATTALQHITSDDSMKKFADSIGKAFGSLLNIVGGFIQFVDKNKNTIIGVFSGIQEFIVHTFGIIGHILSSFATTFKIAVLGTVSDGKVGKKIGELKNSFEELAEAIKPIADAIGVLAGTIISGAFSTIYKVVQGVADGFTSVGKSSDNLKKKLDFSGISDTIMNLDISVANFLKSVIEISKPLGQIIGAISSGVFETFGDVINLIVDGFKSMVGDVQNASNNINPLAKALQEVAKHKTALKAIGLVIGSIAVAMIAVKSVVGVFKLIASGIETVQIAVLYLGDAWNVLNKFMKANVFILIITAVIAVGVALYELYKHNKKFKGFIDGLVKSAADFFKGIGKWFGEAWKTVSGFFKKVINFVKSDWKEILLFIVNPFAGAFALLYKHNSKFRKSVNDLVKKVIGFFKGIGKSIGSGASVIGKWFDGLVRGFVKGWNSFIQGVVKLAKGFGKLLLYALAIPVGLAMIIFGPLVKPIKDIFGSIIKWIKNAWNGVVKFLINIWKPVQKAWNAYVNILVKISKTVVNAIMNVITSALKSIYKVWTTTWNAIKSVFIFIWQAISKFIEAELNFYKKIFIVTLDFIVKTWNNAWKAIGKLFESIWNGLKSFFTPIIKWFADVIDDTLNAIKKWWTKTWDSISDFFTDIWNNLKKTGSKGVNSLKDTFDDVLAKIGKVFSDTWDAIASGFGKMWDGMKKLAGEGINAVISIPNTGIDGINGLIHDFGGPKEALGHIPKVKFASGTGVFNNARRAITSPTMAILNDGTDSPATGNKEALIYPNGAMEVVQGTNTERLLMPGTEVLNASELAMVMGHEHFATGTGWLGSIWNGIKGAGSWVGKTAGNAWNGMKDGVDKFTKMLGFITDAVAHPVETMKKTFNPEAKGMGNMFNGLGSGLFGKVKNQAKDWWSSLWSMANDSSNDGASAGNKGDDYPWKSVGKDSGADPWGYFYRECVSFVASRLKNMGVAPGLFSGLGNGADWVNAPVGHSNNPKPGSVAVYGPGSEFGNHVAMVTGVQGDSFSGEEYNWNGDGNYHTYQGRSKKGATTFLDFGVGSPSGENKTADDKGGPLQGLIKGQVGGMFDWIKKFISPLTGGETAGGGDVQSWSGDVKKALGVLGLSTSGSMVQKILKQIQTESGGNAKAIGGNDGLADGNATGLMQVKPGTFNAYKQPGHDNIMNGYDNILAGLAYAKDRYGSDLSFLGQGHGYENGGWANKPSIFGEINGQPEIAINPARSTADQHISEAIIARANKAPNSLSAKLAQVVKGAKSGMQSIVAQQPAIAGHGSQFNSNSGIDLSGDVHMVITMDSGEVARATYPIIQVLQNQEIQMKGQRTGNTYAY</sequence>